<dbReference type="Proteomes" id="UP001497516">
    <property type="component" value="Chromosome 4"/>
</dbReference>
<sequence length="199" mass="21990">MTITCAQEEKAGGDKTTAATATPKPGDKVVVQQLRDRDCVEEPDWAETRTEMFKVSKMQGNLEEGLKEVNHSIYQVAENTRLAAEKANTNADQMVLLLSKVLVQLFGGLSPAASMDAGRELRRPSETGLKEVKAEEVPTGQEDWGLEGFKFRGSQGKATVSYTFHRSRKSRRKRAGKNGGIRQHHLECDVRVIGYAVRG</sequence>
<protein>
    <submittedName>
        <fullName evidence="2">Uncharacterized protein</fullName>
    </submittedName>
</protein>
<dbReference type="AlphaFoldDB" id="A0AAV2E7V2"/>
<feature type="compositionally biased region" description="Low complexity" evidence="1">
    <location>
        <begin position="14"/>
        <end position="24"/>
    </location>
</feature>
<evidence type="ECO:0000313" key="3">
    <source>
        <dbReference type="Proteomes" id="UP001497516"/>
    </source>
</evidence>
<accession>A0AAV2E7V2</accession>
<evidence type="ECO:0000256" key="1">
    <source>
        <dbReference type="SAM" id="MobiDB-lite"/>
    </source>
</evidence>
<gene>
    <name evidence="2" type="ORF">LTRI10_LOCUS23320</name>
</gene>
<feature type="region of interest" description="Disordered" evidence="1">
    <location>
        <begin position="1"/>
        <end position="29"/>
    </location>
</feature>
<proteinExistence type="predicted"/>
<organism evidence="2 3">
    <name type="scientific">Linum trigynum</name>
    <dbReference type="NCBI Taxonomy" id="586398"/>
    <lineage>
        <taxon>Eukaryota</taxon>
        <taxon>Viridiplantae</taxon>
        <taxon>Streptophyta</taxon>
        <taxon>Embryophyta</taxon>
        <taxon>Tracheophyta</taxon>
        <taxon>Spermatophyta</taxon>
        <taxon>Magnoliopsida</taxon>
        <taxon>eudicotyledons</taxon>
        <taxon>Gunneridae</taxon>
        <taxon>Pentapetalae</taxon>
        <taxon>rosids</taxon>
        <taxon>fabids</taxon>
        <taxon>Malpighiales</taxon>
        <taxon>Linaceae</taxon>
        <taxon>Linum</taxon>
    </lineage>
</organism>
<keyword evidence="3" id="KW-1185">Reference proteome</keyword>
<reference evidence="2 3" key="1">
    <citation type="submission" date="2024-04" db="EMBL/GenBank/DDBJ databases">
        <authorList>
            <person name="Fracassetti M."/>
        </authorList>
    </citation>
    <scope>NUCLEOTIDE SEQUENCE [LARGE SCALE GENOMIC DNA]</scope>
</reference>
<name>A0AAV2E7V2_9ROSI</name>
<dbReference type="EMBL" id="OZ034817">
    <property type="protein sequence ID" value="CAL1381971.1"/>
    <property type="molecule type" value="Genomic_DNA"/>
</dbReference>
<evidence type="ECO:0000313" key="2">
    <source>
        <dbReference type="EMBL" id="CAL1381971.1"/>
    </source>
</evidence>